<keyword evidence="7" id="KW-0224">Dipeptidase</keyword>
<comment type="catalytic activity">
    <reaction evidence="8">
        <text>Dipeptidase E catalyzes the hydrolysis of dipeptides Asp-|-Xaa. It does not act on peptides with N-terminal Glu, Asn or Gln, nor does it cleave isoaspartyl peptides.</text>
        <dbReference type="EC" id="3.4.13.21"/>
    </reaction>
</comment>
<dbReference type="SUPFAM" id="SSF52317">
    <property type="entry name" value="Class I glutamine amidotransferase-like"/>
    <property type="match status" value="1"/>
</dbReference>
<keyword evidence="3" id="KW-0963">Cytoplasm</keyword>
<dbReference type="InterPro" id="IPR005320">
    <property type="entry name" value="Peptidase_S51"/>
</dbReference>
<evidence type="ECO:0000256" key="11">
    <source>
        <dbReference type="ARBA" id="ARBA00075877"/>
    </source>
</evidence>
<dbReference type="InterPro" id="IPR029062">
    <property type="entry name" value="Class_I_gatase-like"/>
</dbReference>
<evidence type="ECO:0000256" key="10">
    <source>
        <dbReference type="ARBA" id="ARBA00066675"/>
    </source>
</evidence>
<sequence length="238" mass="26488">MKAKQILLMSSSAVHGFGYLEHSKNDIVKFLNKNKVKSILFIPFALKNHDDYLRKVDSVLSLWGYSCDGLHTKTDQIDAINKAESIFIGGGNTFRLLKTLYDNKLIEAIRKRVLNDGVPYMGSSAGTNVATLSINTTNDMPIVFPPSFEALGLVKFNINPHYMDPDVSSKHKGETRELRISEYHEVSDTPVLGLREGTSLLVDGDKATLIGSFNARLFQAGKTPIEYEPNSDLSFLLF</sequence>
<dbReference type="GO" id="GO:0006508">
    <property type="term" value="P:proteolysis"/>
    <property type="evidence" value="ECO:0007669"/>
    <property type="project" value="UniProtKB-KW"/>
</dbReference>
<dbReference type="Gene3D" id="3.40.50.880">
    <property type="match status" value="1"/>
</dbReference>
<dbReference type="AlphaFoldDB" id="U5EYH1"/>
<keyword evidence="6" id="KW-0720">Serine protease</keyword>
<comment type="function">
    <text evidence="9">Hydrolyzes dipeptides containing N-terminal aspartate residues.</text>
</comment>
<dbReference type="FunFam" id="3.40.50.880:FF:000007">
    <property type="entry name" value="Peptidase E"/>
    <property type="match status" value="1"/>
</dbReference>
<name>U5EYH1_9DIPT</name>
<keyword evidence="5" id="KW-0378">Hydrolase</keyword>
<dbReference type="CDD" id="cd03146">
    <property type="entry name" value="GAT1_Peptidase_E"/>
    <property type="match status" value="1"/>
</dbReference>
<protein>
    <recommendedName>
        <fullName evidence="10">dipeptidase E</fullName>
        <ecNumber evidence="10">3.4.13.21</ecNumber>
    </recommendedName>
    <alternativeName>
        <fullName evidence="11">Asp-specific dipeptidase</fullName>
    </alternativeName>
</protein>
<evidence type="ECO:0000256" key="3">
    <source>
        <dbReference type="ARBA" id="ARBA00022490"/>
    </source>
</evidence>
<dbReference type="NCBIfam" id="NF003642">
    <property type="entry name" value="PRK05282.1"/>
    <property type="match status" value="1"/>
</dbReference>
<dbReference type="EC" id="3.4.13.21" evidence="10"/>
<dbReference type="EMBL" id="GANO01002004">
    <property type="protein sequence ID" value="JAB57867.1"/>
    <property type="molecule type" value="mRNA"/>
</dbReference>
<evidence type="ECO:0000256" key="6">
    <source>
        <dbReference type="ARBA" id="ARBA00022825"/>
    </source>
</evidence>
<comment type="similarity">
    <text evidence="2">Belongs to the peptidase S51 family.</text>
</comment>
<evidence type="ECO:0000256" key="7">
    <source>
        <dbReference type="ARBA" id="ARBA00022997"/>
    </source>
</evidence>
<evidence type="ECO:0000256" key="2">
    <source>
        <dbReference type="ARBA" id="ARBA00006534"/>
    </source>
</evidence>
<evidence type="ECO:0000256" key="9">
    <source>
        <dbReference type="ARBA" id="ARBA00058347"/>
    </source>
</evidence>
<dbReference type="PANTHER" id="PTHR20842:SF0">
    <property type="entry name" value="ALPHA-ASPARTYL DIPEPTIDASE"/>
    <property type="match status" value="1"/>
</dbReference>
<dbReference type="Pfam" id="PF03575">
    <property type="entry name" value="Peptidase_S51"/>
    <property type="match status" value="1"/>
</dbReference>
<keyword evidence="4" id="KW-0645">Protease</keyword>
<organism evidence="12">
    <name type="scientific">Corethrella appendiculata</name>
    <dbReference type="NCBI Taxonomy" id="1370023"/>
    <lineage>
        <taxon>Eukaryota</taxon>
        <taxon>Metazoa</taxon>
        <taxon>Ecdysozoa</taxon>
        <taxon>Arthropoda</taxon>
        <taxon>Hexapoda</taxon>
        <taxon>Insecta</taxon>
        <taxon>Pterygota</taxon>
        <taxon>Neoptera</taxon>
        <taxon>Endopterygota</taxon>
        <taxon>Diptera</taxon>
        <taxon>Nematocera</taxon>
        <taxon>Culicoidea</taxon>
        <taxon>Chaoboridae</taxon>
        <taxon>Corethrella</taxon>
    </lineage>
</organism>
<evidence type="ECO:0000256" key="5">
    <source>
        <dbReference type="ARBA" id="ARBA00022801"/>
    </source>
</evidence>
<dbReference type="GO" id="GO:0016805">
    <property type="term" value="F:dipeptidase activity"/>
    <property type="evidence" value="ECO:0007669"/>
    <property type="project" value="UniProtKB-KW"/>
</dbReference>
<reference evidence="12" key="1">
    <citation type="journal article" date="2014" name="Insect Biochem. Mol. Biol.">
        <title>An insight into the sialome of the frog biting fly, Corethrella appendiculata.</title>
        <authorList>
            <person name="Ribeiro J.M.C."/>
            <person name="Chagas A.C."/>
            <person name="Pham V.M."/>
            <person name="Lounibos L.P."/>
            <person name="Calvo E."/>
        </authorList>
    </citation>
    <scope>NUCLEOTIDE SEQUENCE</scope>
    <source>
        <tissue evidence="12">Salivary glands</tissue>
    </source>
</reference>
<dbReference type="GO" id="GO:0005737">
    <property type="term" value="C:cytoplasm"/>
    <property type="evidence" value="ECO:0007669"/>
    <property type="project" value="UniProtKB-SubCell"/>
</dbReference>
<evidence type="ECO:0000313" key="12">
    <source>
        <dbReference type="EMBL" id="JAB57867.1"/>
    </source>
</evidence>
<dbReference type="GO" id="GO:0008236">
    <property type="term" value="F:serine-type peptidase activity"/>
    <property type="evidence" value="ECO:0007669"/>
    <property type="project" value="UniProtKB-KW"/>
</dbReference>
<comment type="subcellular location">
    <subcellularLocation>
        <location evidence="1">Cytoplasm</location>
    </subcellularLocation>
</comment>
<evidence type="ECO:0000256" key="8">
    <source>
        <dbReference type="ARBA" id="ARBA00050239"/>
    </source>
</evidence>
<dbReference type="PANTHER" id="PTHR20842">
    <property type="entry name" value="PROTEASE S51 ALPHA-ASPARTYL DIPEPTIDASE"/>
    <property type="match status" value="1"/>
</dbReference>
<accession>U5EYH1</accession>
<evidence type="ECO:0000256" key="4">
    <source>
        <dbReference type="ARBA" id="ARBA00022670"/>
    </source>
</evidence>
<evidence type="ECO:0000256" key="1">
    <source>
        <dbReference type="ARBA" id="ARBA00004496"/>
    </source>
</evidence>
<proteinExistence type="evidence at transcript level"/>